<organism evidence="1 2">
    <name type="scientific">Larimichthys crocea</name>
    <name type="common">Large yellow croaker</name>
    <name type="synonym">Pseudosciaena crocea</name>
    <dbReference type="NCBI Taxonomy" id="215358"/>
    <lineage>
        <taxon>Eukaryota</taxon>
        <taxon>Metazoa</taxon>
        <taxon>Chordata</taxon>
        <taxon>Craniata</taxon>
        <taxon>Vertebrata</taxon>
        <taxon>Euteleostomi</taxon>
        <taxon>Actinopterygii</taxon>
        <taxon>Neopterygii</taxon>
        <taxon>Teleostei</taxon>
        <taxon>Neoteleostei</taxon>
        <taxon>Acanthomorphata</taxon>
        <taxon>Eupercaria</taxon>
        <taxon>Sciaenidae</taxon>
        <taxon>Larimichthys</taxon>
    </lineage>
</organism>
<dbReference type="Proteomes" id="UP000793456">
    <property type="component" value="Chromosome I"/>
</dbReference>
<sequence length="312" mass="34779">MELHKSIFLLFTVMISSDTVEVKKNLAGTEGGSITLPDPVKELGFLSLGGKTLAMVIERRFQMLEEDYKDKVLWDNNTGLFTITGLQRDDSGIYIVDSKKVFTTAYKLTVYESVPAPAVNVSAESCTLLCSMEKAGELLTLSWYKDEEIVIQNSSALSLPLTVHKQDFSSSYRCVAANPAEQKTVTVDVKTSCGEDNNKDNDSNPKRQYMVTYIIPIVCAVIIICVAVIIKQKFFNKKKTTTTQDSVNSEQEVQYTEINRAGYRPSQGGHLPDSSGPVDRSNLTTVYDKLEAHRMVDSDTADHVYDRTYPHT</sequence>
<proteinExistence type="predicted"/>
<name>A0ACD3RW35_LARCR</name>
<dbReference type="EMBL" id="CM011674">
    <property type="protein sequence ID" value="TMS23379.1"/>
    <property type="molecule type" value="Genomic_DNA"/>
</dbReference>
<accession>A0ACD3RW35</accession>
<keyword evidence="2" id="KW-1185">Reference proteome</keyword>
<evidence type="ECO:0000313" key="1">
    <source>
        <dbReference type="EMBL" id="TMS23379.1"/>
    </source>
</evidence>
<comment type="caution">
    <text evidence="1">The sequence shown here is derived from an EMBL/GenBank/DDBJ whole genome shotgun (WGS) entry which is preliminary data.</text>
</comment>
<gene>
    <name evidence="1" type="ORF">E3U43_008685</name>
</gene>
<reference evidence="1" key="1">
    <citation type="submission" date="2018-11" db="EMBL/GenBank/DDBJ databases">
        <title>The sequence and de novo assembly of Larimichthys crocea genome using PacBio and Hi-C technologies.</title>
        <authorList>
            <person name="Xu P."/>
            <person name="Chen B."/>
            <person name="Zhou Z."/>
            <person name="Ke Q."/>
            <person name="Wu Y."/>
            <person name="Bai H."/>
            <person name="Pu F."/>
        </authorList>
    </citation>
    <scope>NUCLEOTIDE SEQUENCE</scope>
    <source>
        <tissue evidence="1">Muscle</tissue>
    </source>
</reference>
<protein>
    <submittedName>
        <fullName evidence="1">Uncharacterized protein</fullName>
    </submittedName>
</protein>
<evidence type="ECO:0000313" key="2">
    <source>
        <dbReference type="Proteomes" id="UP000793456"/>
    </source>
</evidence>